<name>A0A7X2L350_9BACL</name>
<organism evidence="1 2">
    <name type="scientific">Paenibacillus monticola</name>
    <dbReference type="NCBI Taxonomy" id="2666075"/>
    <lineage>
        <taxon>Bacteria</taxon>
        <taxon>Bacillati</taxon>
        <taxon>Bacillota</taxon>
        <taxon>Bacilli</taxon>
        <taxon>Bacillales</taxon>
        <taxon>Paenibacillaceae</taxon>
        <taxon>Paenibacillus</taxon>
    </lineage>
</organism>
<evidence type="ECO:0008006" key="3">
    <source>
        <dbReference type="Google" id="ProtNLM"/>
    </source>
</evidence>
<sequence>MLFCEGDSLRTKIVSVIESKYGVNRRNRHRIEIGKLEEKVKLTAYMSLSDYEDVGGFNAFASAIQELLADGYLVTIIKSKKYKASFLDAVYWLPATAPISYGWSEANKLRVHDQGIDLHYYANHPEKQTTDTWNKIERVYAFLRTVKDREFITKEERSLELFDQEKWLSNSEGQQFLHNLGLTLDSLKAVNSREPFVYFAPYQTTPIRTILIAENKSFFHSGKRLMQSASSICGISPDMLIYGEGWKITSSLLFLEELNIDPYQTVLLYVGDLDKAGWDIYGNLKLKYSHLNLQLALPIYEHMMKQSQQVYDFIPEQTCNPKHLEIVLQEVSAVKDLKVFIERLLSDNKRIPQEVLNYEVMVRLAHA</sequence>
<dbReference type="AlphaFoldDB" id="A0A7X2L350"/>
<gene>
    <name evidence="1" type="ORF">GJB61_19095</name>
</gene>
<proteinExistence type="predicted"/>
<comment type="caution">
    <text evidence="1">The sequence shown here is derived from an EMBL/GenBank/DDBJ whole genome shotgun (WGS) entry which is preliminary data.</text>
</comment>
<keyword evidence="2" id="KW-1185">Reference proteome</keyword>
<accession>A0A7X2L350</accession>
<evidence type="ECO:0000313" key="1">
    <source>
        <dbReference type="EMBL" id="MRN55089.1"/>
    </source>
</evidence>
<dbReference type="Proteomes" id="UP000463051">
    <property type="component" value="Unassembled WGS sequence"/>
</dbReference>
<reference evidence="1 2" key="1">
    <citation type="submission" date="2019-11" db="EMBL/GenBank/DDBJ databases">
        <title>Paenibacillus monticola sp. nov., a novel PGPR strain isolated from mountain sample in China.</title>
        <authorList>
            <person name="Zhao Q."/>
            <person name="Li H.-P."/>
            <person name="Zhang J.-L."/>
        </authorList>
    </citation>
    <scope>NUCLEOTIDE SEQUENCE [LARGE SCALE GENOMIC DNA]</scope>
    <source>
        <strain evidence="1 2">LC-T2</strain>
    </source>
</reference>
<dbReference type="EMBL" id="WJXB01000007">
    <property type="protein sequence ID" value="MRN55089.1"/>
    <property type="molecule type" value="Genomic_DNA"/>
</dbReference>
<evidence type="ECO:0000313" key="2">
    <source>
        <dbReference type="Proteomes" id="UP000463051"/>
    </source>
</evidence>
<protein>
    <recommendedName>
        <fullName evidence="3">Wadjet protein JetD C-terminal domain-containing protein</fullName>
    </recommendedName>
</protein>